<proteinExistence type="predicted"/>
<dbReference type="EMBL" id="JAVMIP010000002">
    <property type="protein sequence ID" value="MDS3859742.1"/>
    <property type="molecule type" value="Genomic_DNA"/>
</dbReference>
<sequence length="209" mass="23699">MNIVQWWDELLQGLETELQVGLAHGIELLNSTIEQTLLPLIKIPEPAAPWQRLYVYQAGVESLPSGTWPLNDHAWQITAHWPQTIPLLELPEHYLWLEIPSMRQGDQLLLCRAWAKADPHSLPPKLSLGRHQAWGWTQGVTLPADGEWHLLEVCVHLAAPETEPGLIKLALEFIAPGQAWLRDFEVLQAPAKLRPLSELFPKHKTNSET</sequence>
<gene>
    <name evidence="1" type="ORF">RIF25_02860</name>
</gene>
<protein>
    <submittedName>
        <fullName evidence="1">Uncharacterized protein</fullName>
    </submittedName>
</protein>
<accession>A0AAE4FR60</accession>
<reference evidence="2" key="1">
    <citation type="submission" date="2023-07" db="EMBL/GenBank/DDBJ databases">
        <authorList>
            <person name="Luz R."/>
            <person name="Cordeiro R."/>
            <person name="Fonseca A."/>
            <person name="Goncalves V."/>
        </authorList>
    </citation>
    <scope>NUCLEOTIDE SEQUENCE [LARGE SCALE GENOMIC DNA]</scope>
    <source>
        <strain evidence="2">BACA0444</strain>
    </source>
</reference>
<organism evidence="1 2">
    <name type="scientific">Pseudocalidococcus azoricus BACA0444</name>
    <dbReference type="NCBI Taxonomy" id="2918990"/>
    <lineage>
        <taxon>Bacteria</taxon>
        <taxon>Bacillati</taxon>
        <taxon>Cyanobacteriota</taxon>
        <taxon>Cyanophyceae</taxon>
        <taxon>Acaryochloridales</taxon>
        <taxon>Thermosynechococcaceae</taxon>
        <taxon>Pseudocalidococcus</taxon>
        <taxon>Pseudocalidococcus azoricus</taxon>
    </lineage>
</organism>
<dbReference type="RefSeq" id="WP_322877049.1">
    <property type="nucleotide sequence ID" value="NZ_JAVMIP010000002.1"/>
</dbReference>
<keyword evidence="2" id="KW-1185">Reference proteome</keyword>
<comment type="caution">
    <text evidence="1">The sequence shown here is derived from an EMBL/GenBank/DDBJ whole genome shotgun (WGS) entry which is preliminary data.</text>
</comment>
<evidence type="ECO:0000313" key="2">
    <source>
        <dbReference type="Proteomes" id="UP001268256"/>
    </source>
</evidence>
<evidence type="ECO:0000313" key="1">
    <source>
        <dbReference type="EMBL" id="MDS3859742.1"/>
    </source>
</evidence>
<dbReference type="AlphaFoldDB" id="A0AAE4FR60"/>
<dbReference type="Proteomes" id="UP001268256">
    <property type="component" value="Unassembled WGS sequence"/>
</dbReference>
<name>A0AAE4FR60_9CYAN</name>